<feature type="transmembrane region" description="Helical" evidence="2">
    <location>
        <begin position="171"/>
        <end position="196"/>
    </location>
</feature>
<keyword evidence="2" id="KW-0472">Membrane</keyword>
<reference evidence="4" key="1">
    <citation type="submission" date="2019-09" db="EMBL/GenBank/DDBJ databases">
        <title>Antimicrobial potential of Antarctic Bacteria.</title>
        <authorList>
            <person name="Benaud N."/>
            <person name="Edwards R.J."/>
            <person name="Ferrari B.C."/>
        </authorList>
    </citation>
    <scope>NUCLEOTIDE SEQUENCE [LARGE SCALE GENOMIC DNA]</scope>
    <source>
        <strain evidence="4">INR9</strain>
    </source>
</reference>
<dbReference type="Proteomes" id="UP000515511">
    <property type="component" value="Chromosome"/>
</dbReference>
<keyword evidence="2" id="KW-0812">Transmembrane</keyword>
<dbReference type="KEGG" id="lse:F1C12_19810"/>
<sequence>MPDHDGLPAPRPEPAAPVPSTPAPAAPAPARPAPETPTAHAWREPTRALRLHWGTYRGRWIAGLAMIVVGTACVLITTAYSLPFLLVGSIMQPAGWAVLPSTIGRRVAVVVPVLGFTWLMLGGSGFAWCYAIMLAAWLLVRLRPLPAFAVLVLPIAASLVLPLYVTTYGQGWITILVMSVVVIGSAWLARAGAIALDSWQSVRTLRNQPDRLDAPRP</sequence>
<gene>
    <name evidence="3" type="ORF">F1C12_19810</name>
</gene>
<evidence type="ECO:0000256" key="2">
    <source>
        <dbReference type="SAM" id="Phobius"/>
    </source>
</evidence>
<keyword evidence="2" id="KW-1133">Transmembrane helix</keyword>
<feature type="transmembrane region" description="Helical" evidence="2">
    <location>
        <begin position="60"/>
        <end position="87"/>
    </location>
</feature>
<feature type="transmembrane region" description="Helical" evidence="2">
    <location>
        <begin position="147"/>
        <end position="165"/>
    </location>
</feature>
<protein>
    <submittedName>
        <fullName evidence="3">Uncharacterized protein</fullName>
    </submittedName>
</protein>
<dbReference type="RefSeq" id="WP_185276542.1">
    <property type="nucleotide sequence ID" value="NZ_CP043641.1"/>
</dbReference>
<proteinExistence type="predicted"/>
<organism evidence="3 4">
    <name type="scientific">Leifsonia shinshuensis</name>
    <dbReference type="NCBI Taxonomy" id="150026"/>
    <lineage>
        <taxon>Bacteria</taxon>
        <taxon>Bacillati</taxon>
        <taxon>Actinomycetota</taxon>
        <taxon>Actinomycetes</taxon>
        <taxon>Micrococcales</taxon>
        <taxon>Microbacteriaceae</taxon>
        <taxon>Leifsonia</taxon>
    </lineage>
</organism>
<dbReference type="EMBL" id="CP043641">
    <property type="protein sequence ID" value="QNE37135.1"/>
    <property type="molecule type" value="Genomic_DNA"/>
</dbReference>
<feature type="region of interest" description="Disordered" evidence="1">
    <location>
        <begin position="1"/>
        <end position="41"/>
    </location>
</feature>
<feature type="compositionally biased region" description="Pro residues" evidence="1">
    <location>
        <begin position="9"/>
        <end position="35"/>
    </location>
</feature>
<evidence type="ECO:0000313" key="3">
    <source>
        <dbReference type="EMBL" id="QNE37135.1"/>
    </source>
</evidence>
<evidence type="ECO:0000313" key="4">
    <source>
        <dbReference type="Proteomes" id="UP000515511"/>
    </source>
</evidence>
<name>A0A7G6YF70_9MICO</name>
<dbReference type="AlphaFoldDB" id="A0A7G6YF70"/>
<evidence type="ECO:0000256" key="1">
    <source>
        <dbReference type="SAM" id="MobiDB-lite"/>
    </source>
</evidence>
<accession>A0A7G6YF70</accession>
<feature type="transmembrane region" description="Helical" evidence="2">
    <location>
        <begin position="107"/>
        <end position="140"/>
    </location>
</feature>